<proteinExistence type="predicted"/>
<evidence type="ECO:0000313" key="2">
    <source>
        <dbReference type="Proteomes" id="UP000703590"/>
    </source>
</evidence>
<evidence type="ECO:0000313" key="1">
    <source>
        <dbReference type="EMBL" id="MBN2963855.1"/>
    </source>
</evidence>
<gene>
    <name evidence="1" type="ORF">JWV37_03595</name>
</gene>
<keyword evidence="2" id="KW-1185">Reference proteome</keyword>
<dbReference type="Proteomes" id="UP000703590">
    <property type="component" value="Unassembled WGS sequence"/>
</dbReference>
<comment type="caution">
    <text evidence="1">The sequence shown here is derived from an EMBL/GenBank/DDBJ whole genome shotgun (WGS) entry which is preliminary data.</text>
</comment>
<accession>A0ABS2WQR1</accession>
<name>A0ABS2WQR1_9BACT</name>
<sequence length="66" mass="7758">MKNHKVVDMKITYEPDNMTADQVKELEDKIAEFIEFVKNNEFTKVLAKRHNVAVDIMIDEYGIEID</sequence>
<reference evidence="1" key="1">
    <citation type="submission" date="2021-02" db="EMBL/GenBank/DDBJ databases">
        <title>Sulfurospirillum tamanensis sp. nov.</title>
        <authorList>
            <person name="Frolova A."/>
            <person name="Merkel A."/>
            <person name="Slobodkin A."/>
        </authorList>
    </citation>
    <scope>NUCLEOTIDE SEQUENCE</scope>
    <source>
        <strain evidence="1">T05b</strain>
    </source>
</reference>
<protein>
    <submittedName>
        <fullName evidence="1">Uncharacterized protein</fullName>
    </submittedName>
</protein>
<reference evidence="1" key="2">
    <citation type="submission" date="2021-02" db="EMBL/GenBank/DDBJ databases">
        <authorList>
            <person name="Merkel A.Y."/>
        </authorList>
    </citation>
    <scope>NUCLEOTIDE SEQUENCE</scope>
    <source>
        <strain evidence="1">T05b</strain>
    </source>
</reference>
<dbReference type="RefSeq" id="WP_205458388.1">
    <property type="nucleotide sequence ID" value="NZ_JAFHKK010000005.1"/>
</dbReference>
<dbReference type="EMBL" id="JAFHKK010000005">
    <property type="protein sequence ID" value="MBN2963855.1"/>
    <property type="molecule type" value="Genomic_DNA"/>
</dbReference>
<organism evidence="1 2">
    <name type="scientific">Sulfurospirillum tamanense</name>
    <dbReference type="NCBI Taxonomy" id="2813362"/>
    <lineage>
        <taxon>Bacteria</taxon>
        <taxon>Pseudomonadati</taxon>
        <taxon>Campylobacterota</taxon>
        <taxon>Epsilonproteobacteria</taxon>
        <taxon>Campylobacterales</taxon>
        <taxon>Sulfurospirillaceae</taxon>
        <taxon>Sulfurospirillum</taxon>
    </lineage>
</organism>